<dbReference type="EMBL" id="CP066882">
    <property type="protein sequence ID" value="QYC31309.1"/>
    <property type="molecule type" value="Genomic_DNA"/>
</dbReference>
<organism evidence="1 2">
    <name type="scientific">Paulownia witches'-broom phytoplasma</name>
    <dbReference type="NCBI Taxonomy" id="39647"/>
    <lineage>
        <taxon>Bacteria</taxon>
        <taxon>Bacillati</taxon>
        <taxon>Mycoplasmatota</taxon>
        <taxon>Mollicutes</taxon>
        <taxon>Acholeplasmatales</taxon>
        <taxon>Acholeplasmataceae</taxon>
        <taxon>Candidatus Phytoplasma</taxon>
        <taxon>16SrI (Aster yellows group)</taxon>
    </lineage>
</organism>
<dbReference type="Proteomes" id="UP000825369">
    <property type="component" value="Chromosome"/>
</dbReference>
<proteinExistence type="predicted"/>
<protein>
    <submittedName>
        <fullName evidence="1">Uncharacterized protein</fullName>
    </submittedName>
</protein>
<sequence length="55" mass="6864">MWKNFVKDLIKEQKSKREIDLKSKEFCFENSKDLEKLINAYFDYKKMIWVLKILF</sequence>
<evidence type="ECO:0000313" key="1">
    <source>
        <dbReference type="EMBL" id="QYC31309.1"/>
    </source>
</evidence>
<name>A0ABX8TPR2_9MOLU</name>
<evidence type="ECO:0000313" key="2">
    <source>
        <dbReference type="Proteomes" id="UP000825369"/>
    </source>
</evidence>
<reference evidence="1 2" key="1">
    <citation type="journal article" date="2021" name="Mol. Plant">
        <title>Genomic insights into the fast growth of paulownias and the formation of Paulownia witches' broom.</title>
        <authorList>
            <person name="Cao Y."/>
            <person name="Sun G."/>
            <person name="Zhai X."/>
            <person name="Xu P."/>
            <person name="Ma L."/>
            <person name="Deng M."/>
            <person name="Zhao Z."/>
            <person name="Yang H."/>
            <person name="Dong Y."/>
            <person name="Shang Z."/>
            <person name="Lv Y."/>
            <person name="Yan L."/>
            <person name="Liu H."/>
            <person name="Cao X."/>
            <person name="Li B."/>
            <person name="Wang Z."/>
            <person name="Zhao X."/>
            <person name="Yu H."/>
            <person name="Wang F."/>
            <person name="Ma W."/>
            <person name="Huang J."/>
            <person name="Fan G."/>
        </authorList>
    </citation>
    <scope>NUCLEOTIDE SEQUENCE [LARGE SCALE GENOMIC DNA]</scope>
    <source>
        <strain evidence="1 2">Zhengzhou</strain>
    </source>
</reference>
<dbReference type="RefSeq" id="WP_219475409.1">
    <property type="nucleotide sequence ID" value="NZ_BSCX01000002.1"/>
</dbReference>
<keyword evidence="2" id="KW-1185">Reference proteome</keyword>
<gene>
    <name evidence="1" type="ORF">HGD80_01890</name>
</gene>
<accession>A0ABX8TPR2</accession>